<evidence type="ECO:0000313" key="2">
    <source>
        <dbReference type="WBParaSite" id="ALUE_0000657401-mRNA-1"/>
    </source>
</evidence>
<proteinExistence type="predicted"/>
<organism evidence="1 2">
    <name type="scientific">Ascaris lumbricoides</name>
    <name type="common">Giant roundworm</name>
    <dbReference type="NCBI Taxonomy" id="6252"/>
    <lineage>
        <taxon>Eukaryota</taxon>
        <taxon>Metazoa</taxon>
        <taxon>Ecdysozoa</taxon>
        <taxon>Nematoda</taxon>
        <taxon>Chromadorea</taxon>
        <taxon>Rhabditida</taxon>
        <taxon>Spirurina</taxon>
        <taxon>Ascaridomorpha</taxon>
        <taxon>Ascaridoidea</taxon>
        <taxon>Ascarididae</taxon>
        <taxon>Ascaris</taxon>
    </lineage>
</organism>
<dbReference type="AlphaFoldDB" id="A0A0M3HUR4"/>
<accession>A0A0M3HUR4</accession>
<reference evidence="2" key="1">
    <citation type="submission" date="2017-02" db="UniProtKB">
        <authorList>
            <consortium name="WormBaseParasite"/>
        </authorList>
    </citation>
    <scope>IDENTIFICATION</scope>
</reference>
<protein>
    <submittedName>
        <fullName evidence="2">Ovule protein</fullName>
    </submittedName>
</protein>
<keyword evidence="1" id="KW-1185">Reference proteome</keyword>
<sequence length="141" mass="17185">MGIGRKNRRKNTRWTRIMNLSVMLEGQLFHLHLKCHNLRLLHHLMHFHQCLHQHRLVQQYRQYHHHWKVHQHVLRLHRHRQHCSLQAIYSIWMQTLMHSVMKLVQFNAHTFNMIKASKDVQTDKAASQVSVQEYVRKISVV</sequence>
<name>A0A0M3HUR4_ASCLU</name>
<dbReference type="Proteomes" id="UP000036681">
    <property type="component" value="Unplaced"/>
</dbReference>
<evidence type="ECO:0000313" key="1">
    <source>
        <dbReference type="Proteomes" id="UP000036681"/>
    </source>
</evidence>
<dbReference type="WBParaSite" id="ALUE_0000657401-mRNA-1">
    <property type="protein sequence ID" value="ALUE_0000657401-mRNA-1"/>
    <property type="gene ID" value="ALUE_0000657401"/>
</dbReference>